<sequence length="116" mass="12568">MSQLVKKVVVILSASLPFIAYGQSPVPVRVLPESPVKSFNDVLGFIDKALGWLFTLLLVYATFMVLSAAYLYLTSEGDEKKVQDAHNKLLYAAVGVAVAFLARGVVSFVQNFLGVS</sequence>
<dbReference type="EMBL" id="MHJI01000006">
    <property type="protein sequence ID" value="OGY66413.1"/>
    <property type="molecule type" value="Genomic_DNA"/>
</dbReference>
<comment type="caution">
    <text evidence="2">The sequence shown here is derived from an EMBL/GenBank/DDBJ whole genome shotgun (WGS) entry which is preliminary data.</text>
</comment>
<evidence type="ECO:0000256" key="1">
    <source>
        <dbReference type="SAM" id="Phobius"/>
    </source>
</evidence>
<dbReference type="Pfam" id="PF18895">
    <property type="entry name" value="T4SS_pilin"/>
    <property type="match status" value="1"/>
</dbReference>
<feature type="transmembrane region" description="Helical" evidence="1">
    <location>
        <begin position="89"/>
        <end position="113"/>
    </location>
</feature>
<feature type="transmembrane region" description="Helical" evidence="1">
    <location>
        <begin position="49"/>
        <end position="73"/>
    </location>
</feature>
<accession>A0A1G1ZP17</accession>
<keyword evidence="1" id="KW-1133">Transmembrane helix</keyword>
<dbReference type="AlphaFoldDB" id="A0A1G1ZP17"/>
<keyword evidence="1" id="KW-0472">Membrane</keyword>
<evidence type="ECO:0008006" key="4">
    <source>
        <dbReference type="Google" id="ProtNLM"/>
    </source>
</evidence>
<proteinExistence type="predicted"/>
<dbReference type="InterPro" id="IPR043993">
    <property type="entry name" value="T4SS_pilin"/>
</dbReference>
<keyword evidence="1" id="KW-0812">Transmembrane</keyword>
<organism evidence="2 3">
    <name type="scientific">Candidatus Harrisonbacteria bacterium RIFCSPLOWO2_01_FULL_40_28</name>
    <dbReference type="NCBI Taxonomy" id="1798406"/>
    <lineage>
        <taxon>Bacteria</taxon>
        <taxon>Candidatus Harrisoniibacteriota</taxon>
    </lineage>
</organism>
<gene>
    <name evidence="2" type="ORF">A3A04_00270</name>
</gene>
<reference evidence="2 3" key="1">
    <citation type="journal article" date="2016" name="Nat. Commun.">
        <title>Thousands of microbial genomes shed light on interconnected biogeochemical processes in an aquifer system.</title>
        <authorList>
            <person name="Anantharaman K."/>
            <person name="Brown C.T."/>
            <person name="Hug L.A."/>
            <person name="Sharon I."/>
            <person name="Castelle C.J."/>
            <person name="Probst A.J."/>
            <person name="Thomas B.C."/>
            <person name="Singh A."/>
            <person name="Wilkins M.J."/>
            <person name="Karaoz U."/>
            <person name="Brodie E.L."/>
            <person name="Williams K.H."/>
            <person name="Hubbard S.S."/>
            <person name="Banfield J.F."/>
        </authorList>
    </citation>
    <scope>NUCLEOTIDE SEQUENCE [LARGE SCALE GENOMIC DNA]</scope>
</reference>
<evidence type="ECO:0000313" key="3">
    <source>
        <dbReference type="Proteomes" id="UP000178517"/>
    </source>
</evidence>
<protein>
    <recommendedName>
        <fullName evidence="4">DUF4134 domain-containing protein</fullName>
    </recommendedName>
</protein>
<evidence type="ECO:0000313" key="2">
    <source>
        <dbReference type="EMBL" id="OGY66413.1"/>
    </source>
</evidence>
<dbReference type="STRING" id="1798406.A3A04_00270"/>
<name>A0A1G1ZP17_9BACT</name>
<dbReference type="Proteomes" id="UP000178517">
    <property type="component" value="Unassembled WGS sequence"/>
</dbReference>